<proteinExistence type="predicted"/>
<accession>A0ABX2ICT1</accession>
<name>A0ABX2ICT1_BLAHA</name>
<protein>
    <submittedName>
        <fullName evidence="1">Uncharacterized protein</fullName>
    </submittedName>
</protein>
<dbReference type="Proteomes" id="UP000822142">
    <property type="component" value="Unassembled WGS sequence"/>
</dbReference>
<keyword evidence="2" id="KW-1185">Reference proteome</keyword>
<reference evidence="1 2" key="1">
    <citation type="journal article" date="2020" name="Cell Host Microbe">
        <title>Functional and Genomic Variation between Human-Derived Isolates of Lachnospiraceae Reveals Inter- and Intra-Species Diversity.</title>
        <authorList>
            <person name="Sorbara M.T."/>
            <person name="Littmann E.R."/>
            <person name="Fontana E."/>
            <person name="Moody T.U."/>
            <person name="Kohout C.E."/>
            <person name="Gjonbalaj M."/>
            <person name="Eaton V."/>
            <person name="Seok R."/>
            <person name="Leiner I.M."/>
            <person name="Pamer E.G."/>
        </authorList>
    </citation>
    <scope>NUCLEOTIDE SEQUENCE [LARGE SCALE GENOMIC DNA]</scope>
    <source>
        <strain evidence="1 2">MSK.15.26</strain>
    </source>
</reference>
<comment type="caution">
    <text evidence="1">The sequence shown here is derived from an EMBL/GenBank/DDBJ whole genome shotgun (WGS) entry which is preliminary data.</text>
</comment>
<gene>
    <name evidence="1" type="ORF">G5A70_11015</name>
</gene>
<organism evidence="1 2">
    <name type="scientific">Blautia hansenii</name>
    <name type="common">Ruminococcus hansenii</name>
    <dbReference type="NCBI Taxonomy" id="1322"/>
    <lineage>
        <taxon>Bacteria</taxon>
        <taxon>Bacillati</taxon>
        <taxon>Bacillota</taxon>
        <taxon>Clostridia</taxon>
        <taxon>Lachnospirales</taxon>
        <taxon>Lachnospiraceae</taxon>
        <taxon>Blautia</taxon>
    </lineage>
</organism>
<dbReference type="EMBL" id="JAAITA010000015">
    <property type="protein sequence ID" value="NSJ86690.1"/>
    <property type="molecule type" value="Genomic_DNA"/>
</dbReference>
<evidence type="ECO:0000313" key="2">
    <source>
        <dbReference type="Proteomes" id="UP000822142"/>
    </source>
</evidence>
<sequence length="159" mass="17595">MAYETYGKVVGVIRNISRGNSCCSFLATIQTETETVNFVVTGETMVIDQVRLRRGMRVAAFYDTSLPAPAIYPPRYQAEVVTVLRQNQDAALNYFDATLTAEDNSLKLNLSSATRISTVNGQPFTCHPGNQELLVYYTATTFSIPPQTTPQRILVMCPS</sequence>
<dbReference type="RefSeq" id="WP_173749696.1">
    <property type="nucleotide sequence ID" value="NZ_JAAITA010000015.1"/>
</dbReference>
<evidence type="ECO:0000313" key="1">
    <source>
        <dbReference type="EMBL" id="NSJ86690.1"/>
    </source>
</evidence>